<feature type="domain" description="C2H2-type" evidence="9">
    <location>
        <begin position="370"/>
        <end position="393"/>
    </location>
</feature>
<gene>
    <name evidence="11" type="ORF">BINO364_LOCUS15179</name>
</gene>
<evidence type="ECO:0000256" key="4">
    <source>
        <dbReference type="ARBA" id="ARBA00022771"/>
    </source>
</evidence>
<dbReference type="SMART" id="SM00355">
    <property type="entry name" value="ZnF_C2H2"/>
    <property type="match status" value="10"/>
</dbReference>
<dbReference type="Pfam" id="PF00096">
    <property type="entry name" value="zf-C2H2"/>
    <property type="match status" value="2"/>
</dbReference>
<dbReference type="AlphaFoldDB" id="A0A8J9YGN8"/>
<feature type="domain" description="C2H2-type" evidence="9">
    <location>
        <begin position="542"/>
        <end position="569"/>
    </location>
</feature>
<keyword evidence="6" id="KW-0539">Nucleus</keyword>
<dbReference type="SMART" id="SM00868">
    <property type="entry name" value="zf-AD"/>
    <property type="match status" value="1"/>
</dbReference>
<feature type="domain" description="C2H2-type" evidence="9">
    <location>
        <begin position="344"/>
        <end position="366"/>
    </location>
</feature>
<dbReference type="InterPro" id="IPR012934">
    <property type="entry name" value="Znf_AD"/>
</dbReference>
<dbReference type="PANTHER" id="PTHR24406">
    <property type="entry name" value="TRANSCRIPTIONAL REPRESSOR CTCFL-RELATED"/>
    <property type="match status" value="1"/>
</dbReference>
<dbReference type="GO" id="GO:0008270">
    <property type="term" value="F:zinc ion binding"/>
    <property type="evidence" value="ECO:0007669"/>
    <property type="project" value="UniProtKB-UniRule"/>
</dbReference>
<evidence type="ECO:0000256" key="8">
    <source>
        <dbReference type="PROSITE-ProRule" id="PRU01263"/>
    </source>
</evidence>
<dbReference type="InterPro" id="IPR036236">
    <property type="entry name" value="Znf_C2H2_sf"/>
</dbReference>
<evidence type="ECO:0000313" key="11">
    <source>
        <dbReference type="EMBL" id="CAH0730169.1"/>
    </source>
</evidence>
<feature type="binding site" evidence="8">
    <location>
        <position position="16"/>
    </location>
    <ligand>
        <name>Zn(2+)</name>
        <dbReference type="ChEBI" id="CHEBI:29105"/>
    </ligand>
</feature>
<keyword evidence="2 8" id="KW-0479">Metal-binding</keyword>
<accession>A0A8J9YGN8</accession>
<evidence type="ECO:0000259" key="9">
    <source>
        <dbReference type="PROSITE" id="PS50157"/>
    </source>
</evidence>
<reference evidence="11" key="1">
    <citation type="submission" date="2021-12" db="EMBL/GenBank/DDBJ databases">
        <authorList>
            <person name="Martin H S."/>
        </authorList>
    </citation>
    <scope>NUCLEOTIDE SEQUENCE</scope>
</reference>
<keyword evidence="12" id="KW-1185">Reference proteome</keyword>
<evidence type="ECO:0000259" key="10">
    <source>
        <dbReference type="PROSITE" id="PS51915"/>
    </source>
</evidence>
<dbReference type="OrthoDB" id="8117402at2759"/>
<dbReference type="PROSITE" id="PS51915">
    <property type="entry name" value="ZAD"/>
    <property type="match status" value="1"/>
</dbReference>
<name>A0A8J9YGN8_9NEOP</name>
<dbReference type="SUPFAM" id="SSF57667">
    <property type="entry name" value="beta-beta-alpha zinc fingers"/>
    <property type="match status" value="4"/>
</dbReference>
<keyword evidence="3" id="KW-0677">Repeat</keyword>
<dbReference type="EMBL" id="OV170228">
    <property type="protein sequence ID" value="CAH0730169.1"/>
    <property type="molecule type" value="Genomic_DNA"/>
</dbReference>
<keyword evidence="5 8" id="KW-0862">Zinc</keyword>
<sequence>MENSIYETRYGKCRFCFSKGNHRDIMKEYNWNGIREVYFDIFQECFNLYLCTNGRSSLICCQCIDKLRNACSFRTMVVNAEQQLLDTLDENQPFFINLREPLIEGDVKIEKESEVKSEENELIDNVDDDCDDDILDKYDDTLTYSTSNPDDLVEGEAELLARFAPGILEPLPTRKTLVYRCKQFVKELDLLKGKKVTPSTIKNLVTNPTPQRITNKIYMTEKLAHIANVSTVLEHSNLTAFKTRRRSGFPCFYCRRIYENFDILRDHQYKDRCKANLKKMLSKSIMERLVVYVHITEIKCTICDQNQANLNELKAHLTKIHKKKLHPEYGDRIIPFKLTKTNEYECQSCGFNFETFGAIERHMNVHYRNFVCDQCGAGYVTQSRLKVHLKYSHIQGVFPCEICNKVFNTQYKHKCHVDAVHRMVKKNKCPKCPERFTDYFDRHQHMVEAHGEQPLRYRCNVCDTVFKRRYALSLHMKRRHLEVKEKECSLCSYKCHTIAELKAHMVKHNGKRTYECMVCKKSYARKKTLKEHMRIHNNDRRFVCVVCGQAFVQNCSLKGHMKAHHSDYINGLPRS</sequence>
<feature type="domain" description="C2H2-type" evidence="9">
    <location>
        <begin position="514"/>
        <end position="541"/>
    </location>
</feature>
<dbReference type="Pfam" id="PF13912">
    <property type="entry name" value="zf-C2H2_6"/>
    <property type="match status" value="1"/>
</dbReference>
<dbReference type="Proteomes" id="UP000838878">
    <property type="component" value="Chromosome 8"/>
</dbReference>
<evidence type="ECO:0000256" key="5">
    <source>
        <dbReference type="ARBA" id="ARBA00022833"/>
    </source>
</evidence>
<dbReference type="InterPro" id="IPR050888">
    <property type="entry name" value="ZnF_C2H2-type_TF"/>
</dbReference>
<dbReference type="GO" id="GO:0005634">
    <property type="term" value="C:nucleus"/>
    <property type="evidence" value="ECO:0007669"/>
    <property type="project" value="UniProtKB-SubCell"/>
</dbReference>
<proteinExistence type="predicted"/>
<feature type="non-terminal residue" evidence="11">
    <location>
        <position position="575"/>
    </location>
</feature>
<feature type="domain" description="C2H2-type" evidence="9">
    <location>
        <begin position="398"/>
        <end position="426"/>
    </location>
</feature>
<feature type="binding site" evidence="8">
    <location>
        <position position="63"/>
    </location>
    <ligand>
        <name>Zn(2+)</name>
        <dbReference type="ChEBI" id="CHEBI:29105"/>
    </ligand>
</feature>
<feature type="domain" description="C2H2-type" evidence="9">
    <location>
        <begin position="457"/>
        <end position="485"/>
    </location>
</feature>
<feature type="binding site" evidence="8">
    <location>
        <position position="13"/>
    </location>
    <ligand>
        <name>Zn(2+)</name>
        <dbReference type="ChEBI" id="CHEBI:29105"/>
    </ligand>
</feature>
<evidence type="ECO:0000256" key="2">
    <source>
        <dbReference type="ARBA" id="ARBA00022723"/>
    </source>
</evidence>
<dbReference type="FunFam" id="3.30.160.60:FF:000446">
    <property type="entry name" value="Zinc finger protein"/>
    <property type="match status" value="1"/>
</dbReference>
<evidence type="ECO:0000256" key="7">
    <source>
        <dbReference type="PROSITE-ProRule" id="PRU00042"/>
    </source>
</evidence>
<evidence type="ECO:0000256" key="3">
    <source>
        <dbReference type="ARBA" id="ARBA00022737"/>
    </source>
</evidence>
<dbReference type="PROSITE" id="PS50157">
    <property type="entry name" value="ZINC_FINGER_C2H2_2"/>
    <property type="match status" value="6"/>
</dbReference>
<organism evidence="11 12">
    <name type="scientific">Brenthis ino</name>
    <name type="common">lesser marbled fritillary</name>
    <dbReference type="NCBI Taxonomy" id="405034"/>
    <lineage>
        <taxon>Eukaryota</taxon>
        <taxon>Metazoa</taxon>
        <taxon>Ecdysozoa</taxon>
        <taxon>Arthropoda</taxon>
        <taxon>Hexapoda</taxon>
        <taxon>Insecta</taxon>
        <taxon>Pterygota</taxon>
        <taxon>Neoptera</taxon>
        <taxon>Endopterygota</taxon>
        <taxon>Lepidoptera</taxon>
        <taxon>Glossata</taxon>
        <taxon>Ditrysia</taxon>
        <taxon>Papilionoidea</taxon>
        <taxon>Nymphalidae</taxon>
        <taxon>Heliconiinae</taxon>
        <taxon>Argynnini</taxon>
        <taxon>Brenthis</taxon>
    </lineage>
</organism>
<protein>
    <submittedName>
        <fullName evidence="11">Uncharacterized protein</fullName>
    </submittedName>
</protein>
<evidence type="ECO:0000256" key="6">
    <source>
        <dbReference type="ARBA" id="ARBA00023242"/>
    </source>
</evidence>
<dbReference type="PROSITE" id="PS00028">
    <property type="entry name" value="ZINC_FINGER_C2H2_1"/>
    <property type="match status" value="6"/>
</dbReference>
<comment type="subcellular location">
    <subcellularLocation>
        <location evidence="1">Nucleus</location>
    </subcellularLocation>
</comment>
<feature type="binding site" evidence="8">
    <location>
        <position position="60"/>
    </location>
    <ligand>
        <name>Zn(2+)</name>
        <dbReference type="ChEBI" id="CHEBI:29105"/>
    </ligand>
</feature>
<evidence type="ECO:0000313" key="12">
    <source>
        <dbReference type="Proteomes" id="UP000838878"/>
    </source>
</evidence>
<evidence type="ECO:0000256" key="1">
    <source>
        <dbReference type="ARBA" id="ARBA00004123"/>
    </source>
</evidence>
<dbReference type="FunFam" id="3.30.160.60:FF:000624">
    <property type="entry name" value="zinc finger protein 697"/>
    <property type="match status" value="1"/>
</dbReference>
<keyword evidence="4 7" id="KW-0863">Zinc-finger</keyword>
<dbReference type="Gene3D" id="3.30.160.60">
    <property type="entry name" value="Classic Zinc Finger"/>
    <property type="match status" value="5"/>
</dbReference>
<dbReference type="Pfam" id="PF13894">
    <property type="entry name" value="zf-C2H2_4"/>
    <property type="match status" value="1"/>
</dbReference>
<feature type="domain" description="ZAD" evidence="10">
    <location>
        <begin position="11"/>
        <end position="87"/>
    </location>
</feature>
<dbReference type="InterPro" id="IPR013087">
    <property type="entry name" value="Znf_C2H2_type"/>
</dbReference>